<evidence type="ECO:0000256" key="9">
    <source>
        <dbReference type="SAM" id="MobiDB-lite"/>
    </source>
</evidence>
<evidence type="ECO:0008006" key="14">
    <source>
        <dbReference type="Google" id="ProtNLM"/>
    </source>
</evidence>
<dbReference type="PANTHER" id="PTHR43874">
    <property type="entry name" value="TWO-COMPONENT RESPONSE REGULATOR"/>
    <property type="match status" value="1"/>
</dbReference>
<name>A0AA35VGB1_LACSI</name>
<dbReference type="GO" id="GO:0000160">
    <property type="term" value="P:phosphorelay signal transduction system"/>
    <property type="evidence" value="ECO:0007669"/>
    <property type="project" value="UniProtKB-KW"/>
</dbReference>
<proteinExistence type="predicted"/>
<keyword evidence="7" id="KW-0539">Nucleus</keyword>
<dbReference type="SUPFAM" id="SSF46689">
    <property type="entry name" value="Homeodomain-like"/>
    <property type="match status" value="1"/>
</dbReference>
<evidence type="ECO:0000256" key="5">
    <source>
        <dbReference type="ARBA" id="ARBA00023159"/>
    </source>
</evidence>
<dbReference type="PANTHER" id="PTHR43874:SF19">
    <property type="entry name" value="RESPONSE REGULATOR 23-RELATED"/>
    <property type="match status" value="1"/>
</dbReference>
<feature type="compositionally biased region" description="Pro residues" evidence="9">
    <location>
        <begin position="444"/>
        <end position="455"/>
    </location>
</feature>
<dbReference type="EMBL" id="OX465086">
    <property type="protein sequence ID" value="CAI9262372.1"/>
    <property type="molecule type" value="Genomic_DNA"/>
</dbReference>
<dbReference type="GO" id="GO:0009736">
    <property type="term" value="P:cytokinin-activated signaling pathway"/>
    <property type="evidence" value="ECO:0007669"/>
    <property type="project" value="InterPro"/>
</dbReference>
<dbReference type="SUPFAM" id="SSF52172">
    <property type="entry name" value="CheY-like"/>
    <property type="match status" value="1"/>
</dbReference>
<evidence type="ECO:0000313" key="12">
    <source>
        <dbReference type="EMBL" id="CAI9262372.1"/>
    </source>
</evidence>
<evidence type="ECO:0000256" key="3">
    <source>
        <dbReference type="ARBA" id="ARBA00023012"/>
    </source>
</evidence>
<evidence type="ECO:0000259" key="11">
    <source>
        <dbReference type="PROSITE" id="PS51294"/>
    </source>
</evidence>
<comment type="subcellular location">
    <subcellularLocation>
        <location evidence="1">Nucleus</location>
    </subcellularLocation>
</comment>
<comment type="caution">
    <text evidence="8">Lacks conserved residue(s) required for the propagation of feature annotation.</text>
</comment>
<feature type="domain" description="Response regulatory" evidence="10">
    <location>
        <begin position="20"/>
        <end position="136"/>
    </location>
</feature>
<evidence type="ECO:0000256" key="1">
    <source>
        <dbReference type="ARBA" id="ARBA00004123"/>
    </source>
</evidence>
<keyword evidence="5" id="KW-0010">Activator</keyword>
<dbReference type="Gene3D" id="3.40.50.2300">
    <property type="match status" value="1"/>
</dbReference>
<evidence type="ECO:0000259" key="10">
    <source>
        <dbReference type="PROSITE" id="PS50110"/>
    </source>
</evidence>
<feature type="region of interest" description="Disordered" evidence="9">
    <location>
        <begin position="424"/>
        <end position="462"/>
    </location>
</feature>
<keyword evidence="2" id="KW-0597">Phosphoprotein</keyword>
<evidence type="ECO:0000256" key="4">
    <source>
        <dbReference type="ARBA" id="ARBA00023015"/>
    </source>
</evidence>
<organism evidence="12 13">
    <name type="scientific">Lactuca saligna</name>
    <name type="common">Willowleaf lettuce</name>
    <dbReference type="NCBI Taxonomy" id="75948"/>
    <lineage>
        <taxon>Eukaryota</taxon>
        <taxon>Viridiplantae</taxon>
        <taxon>Streptophyta</taxon>
        <taxon>Embryophyta</taxon>
        <taxon>Tracheophyta</taxon>
        <taxon>Spermatophyta</taxon>
        <taxon>Magnoliopsida</taxon>
        <taxon>eudicotyledons</taxon>
        <taxon>Gunneridae</taxon>
        <taxon>Pentapetalae</taxon>
        <taxon>asterids</taxon>
        <taxon>campanulids</taxon>
        <taxon>Asterales</taxon>
        <taxon>Asteraceae</taxon>
        <taxon>Cichorioideae</taxon>
        <taxon>Cichorieae</taxon>
        <taxon>Lactucinae</taxon>
        <taxon>Lactuca</taxon>
    </lineage>
</organism>
<keyword evidence="4" id="KW-0805">Transcription regulation</keyword>
<dbReference type="GO" id="GO:0003677">
    <property type="term" value="F:DNA binding"/>
    <property type="evidence" value="ECO:0007669"/>
    <property type="project" value="InterPro"/>
</dbReference>
<dbReference type="PROSITE" id="PS50110">
    <property type="entry name" value="RESPONSE_REGULATORY"/>
    <property type="match status" value="1"/>
</dbReference>
<feature type="domain" description="HTH myb-type" evidence="11">
    <location>
        <begin position="176"/>
        <end position="230"/>
    </location>
</feature>
<dbReference type="Pfam" id="PF00249">
    <property type="entry name" value="Myb_DNA-binding"/>
    <property type="match status" value="1"/>
</dbReference>
<dbReference type="AlphaFoldDB" id="A0AA35VGB1"/>
<dbReference type="InterPro" id="IPR017930">
    <property type="entry name" value="Myb_dom"/>
</dbReference>
<sequence>MSTTNSFGRSTQSIIAKDICILLVNDDHVCCNIVSNMLDHCRYEVFTYEKEMDALSIILEKKDTLEIILTNVHRTYAKKFEIIEHIEKEFKLQIILMSPDVDDIKKVSEGGGNGVTVYILKSLSVKEVNNLWANAMAQEKSKREISSSSSGKSRVKRKIETDEENGNVEKKTRIVWTKEMHQKFLEAIDQLRNDKVVPKKIAELMNVPGLTRENVASHLQKYRMCMKRAQGVFTSSPYDLTDPFNLNPSQANSQESHWNPFPFQIRSRNTTPSLFSLNFYESRLRTFPDMPLLSKIQFKPDRSFRVCGDEKKNILLSIEDNNNNNNNRICSDSHFAGFKLANDGKSIQFGQNGHFDDGSVNKSYIQQHDFCPEMGNDDSTLGPERDDWMSSVASLLGVDDSLPSILTQQQPPTLSHQNKVAATTMTQPPPSVGLQWSDWAEPPGFSPQQPPPSPPGNEVNDNFEIFSDFISPGLCELGKGIDENGVDATGICGFDDLLFNNQDLT</sequence>
<dbReference type="PROSITE" id="PS51294">
    <property type="entry name" value="HTH_MYB"/>
    <property type="match status" value="1"/>
</dbReference>
<evidence type="ECO:0000256" key="6">
    <source>
        <dbReference type="ARBA" id="ARBA00023163"/>
    </source>
</evidence>
<evidence type="ECO:0000256" key="2">
    <source>
        <dbReference type="ARBA" id="ARBA00022553"/>
    </source>
</evidence>
<dbReference type="InterPro" id="IPR011006">
    <property type="entry name" value="CheY-like_superfamily"/>
</dbReference>
<accession>A0AA35VGB1</accession>
<dbReference type="GO" id="GO:0005634">
    <property type="term" value="C:nucleus"/>
    <property type="evidence" value="ECO:0007669"/>
    <property type="project" value="UniProtKB-SubCell"/>
</dbReference>
<keyword evidence="13" id="KW-1185">Reference proteome</keyword>
<keyword evidence="3" id="KW-0902">Two-component regulatory system</keyword>
<gene>
    <name evidence="12" type="ORF">LSALG_LOCUS3112</name>
</gene>
<dbReference type="Proteomes" id="UP001177003">
    <property type="component" value="Chromosome 0"/>
</dbReference>
<protein>
    <recommendedName>
        <fullName evidence="14">Two-component response regulator</fullName>
    </recommendedName>
</protein>
<dbReference type="InterPro" id="IPR009057">
    <property type="entry name" value="Homeodomain-like_sf"/>
</dbReference>
<dbReference type="InterPro" id="IPR001005">
    <property type="entry name" value="SANT/Myb"/>
</dbReference>
<evidence type="ECO:0000313" key="13">
    <source>
        <dbReference type="Proteomes" id="UP001177003"/>
    </source>
</evidence>
<dbReference type="FunFam" id="1.10.10.60:FF:000007">
    <property type="entry name" value="Two-component response regulator"/>
    <property type="match status" value="1"/>
</dbReference>
<dbReference type="InterPro" id="IPR045279">
    <property type="entry name" value="ARR-like"/>
</dbReference>
<dbReference type="Gene3D" id="1.10.10.60">
    <property type="entry name" value="Homeodomain-like"/>
    <property type="match status" value="1"/>
</dbReference>
<reference evidence="12" key="1">
    <citation type="submission" date="2023-04" db="EMBL/GenBank/DDBJ databases">
        <authorList>
            <person name="Vijverberg K."/>
            <person name="Xiong W."/>
            <person name="Schranz E."/>
        </authorList>
    </citation>
    <scope>NUCLEOTIDE SEQUENCE</scope>
</reference>
<evidence type="ECO:0000256" key="8">
    <source>
        <dbReference type="PROSITE-ProRule" id="PRU00169"/>
    </source>
</evidence>
<dbReference type="InterPro" id="IPR006447">
    <property type="entry name" value="Myb_dom_plants"/>
</dbReference>
<dbReference type="NCBIfam" id="TIGR01557">
    <property type="entry name" value="myb_SHAQKYF"/>
    <property type="match status" value="1"/>
</dbReference>
<keyword evidence="6" id="KW-0804">Transcription</keyword>
<dbReference type="InterPro" id="IPR001789">
    <property type="entry name" value="Sig_transdc_resp-reg_receiver"/>
</dbReference>
<evidence type="ECO:0000256" key="7">
    <source>
        <dbReference type="ARBA" id="ARBA00023242"/>
    </source>
</evidence>
<feature type="region of interest" description="Disordered" evidence="9">
    <location>
        <begin position="142"/>
        <end position="164"/>
    </location>
</feature>